<evidence type="ECO:0000259" key="1">
    <source>
        <dbReference type="PROSITE" id="PS50848"/>
    </source>
</evidence>
<accession>A0ABT3IGP2</accession>
<dbReference type="Pfam" id="PF01852">
    <property type="entry name" value="START"/>
    <property type="match status" value="1"/>
</dbReference>
<proteinExistence type="predicted"/>
<reference evidence="2 3" key="1">
    <citation type="submission" date="2022-10" db="EMBL/GenBank/DDBJ databases">
        <title>Chitinophaga nivalis PC15 sp. nov., isolated from Pyeongchang county, South Korea.</title>
        <authorList>
            <person name="Trinh H.N."/>
        </authorList>
    </citation>
    <scope>NUCLEOTIDE SEQUENCE [LARGE SCALE GENOMIC DNA]</scope>
    <source>
        <strain evidence="2 3">PC14</strain>
    </source>
</reference>
<dbReference type="Gene3D" id="3.30.530.20">
    <property type="match status" value="1"/>
</dbReference>
<dbReference type="EMBL" id="JAPDNS010000001">
    <property type="protein sequence ID" value="MCW3483120.1"/>
    <property type="molecule type" value="Genomic_DNA"/>
</dbReference>
<feature type="domain" description="START" evidence="1">
    <location>
        <begin position="1"/>
        <end position="213"/>
    </location>
</feature>
<dbReference type="Proteomes" id="UP001207742">
    <property type="component" value="Unassembled WGS sequence"/>
</dbReference>
<evidence type="ECO:0000313" key="3">
    <source>
        <dbReference type="Proteomes" id="UP001207742"/>
    </source>
</evidence>
<evidence type="ECO:0000313" key="2">
    <source>
        <dbReference type="EMBL" id="MCW3483120.1"/>
    </source>
</evidence>
<keyword evidence="3" id="KW-1185">Reference proteome</keyword>
<dbReference type="PROSITE" id="PS50848">
    <property type="entry name" value="START"/>
    <property type="match status" value="1"/>
</dbReference>
<dbReference type="SUPFAM" id="SSF55961">
    <property type="entry name" value="Bet v1-like"/>
    <property type="match status" value="1"/>
</dbReference>
<name>A0ABT3IGP2_9BACT</name>
<protein>
    <submittedName>
        <fullName evidence="2">START domain-containing protein</fullName>
    </submittedName>
</protein>
<sequence>MKKWMVLFYLLCIGLPVVYAHQAGEDIFRLVKKDAIISLYERWIPAASGEQVREIKAVFSVKADVDGVTRLLTNQRQGTVWNTNAKEYQVLQWENTDNWITYTKYGIPWPFGDQDCCLLYHLYKQPQHTRAGEITFESTLHNRFPVSGSITRITGTRGKWLMEDEGNGAMRITYIISTNRSKKIPRWVSDPIVRNNLFATMTTFRNILEKQSL</sequence>
<dbReference type="InterPro" id="IPR023393">
    <property type="entry name" value="START-like_dom_sf"/>
</dbReference>
<organism evidence="2 3">
    <name type="scientific">Chitinophaga nivalis</name>
    <dbReference type="NCBI Taxonomy" id="2991709"/>
    <lineage>
        <taxon>Bacteria</taxon>
        <taxon>Pseudomonadati</taxon>
        <taxon>Bacteroidota</taxon>
        <taxon>Chitinophagia</taxon>
        <taxon>Chitinophagales</taxon>
        <taxon>Chitinophagaceae</taxon>
        <taxon>Chitinophaga</taxon>
    </lineage>
</organism>
<comment type="caution">
    <text evidence="2">The sequence shown here is derived from an EMBL/GenBank/DDBJ whole genome shotgun (WGS) entry which is preliminary data.</text>
</comment>
<gene>
    <name evidence="2" type="ORF">OL497_04410</name>
</gene>
<dbReference type="RefSeq" id="WP_264728129.1">
    <property type="nucleotide sequence ID" value="NZ_JAPDNR010000001.1"/>
</dbReference>
<dbReference type="InterPro" id="IPR002913">
    <property type="entry name" value="START_lipid-bd_dom"/>
</dbReference>